<accession>A0ACC1Y8L7</accession>
<keyword evidence="2" id="KW-1185">Reference proteome</keyword>
<organism evidence="1 2">
    <name type="scientific">Melia azedarach</name>
    <name type="common">Chinaberry tree</name>
    <dbReference type="NCBI Taxonomy" id="155640"/>
    <lineage>
        <taxon>Eukaryota</taxon>
        <taxon>Viridiplantae</taxon>
        <taxon>Streptophyta</taxon>
        <taxon>Embryophyta</taxon>
        <taxon>Tracheophyta</taxon>
        <taxon>Spermatophyta</taxon>
        <taxon>Magnoliopsida</taxon>
        <taxon>eudicotyledons</taxon>
        <taxon>Gunneridae</taxon>
        <taxon>Pentapetalae</taxon>
        <taxon>rosids</taxon>
        <taxon>malvids</taxon>
        <taxon>Sapindales</taxon>
        <taxon>Meliaceae</taxon>
        <taxon>Melia</taxon>
    </lineage>
</organism>
<comment type="caution">
    <text evidence="1">The sequence shown here is derived from an EMBL/GenBank/DDBJ whole genome shotgun (WGS) entry which is preliminary data.</text>
</comment>
<keyword evidence="1" id="KW-0413">Isomerase</keyword>
<reference evidence="1 2" key="1">
    <citation type="journal article" date="2023" name="Science">
        <title>Complex scaffold remodeling in plant triterpene biosynthesis.</title>
        <authorList>
            <person name="De La Pena R."/>
            <person name="Hodgson H."/>
            <person name="Liu J.C."/>
            <person name="Stephenson M.J."/>
            <person name="Martin A.C."/>
            <person name="Owen C."/>
            <person name="Harkess A."/>
            <person name="Leebens-Mack J."/>
            <person name="Jimenez L.E."/>
            <person name="Osbourn A."/>
            <person name="Sattely E.S."/>
        </authorList>
    </citation>
    <scope>NUCLEOTIDE SEQUENCE [LARGE SCALE GENOMIC DNA]</scope>
    <source>
        <strain evidence="2">cv. JPN11</strain>
        <tissue evidence="1">Leaf</tissue>
    </source>
</reference>
<evidence type="ECO:0000313" key="1">
    <source>
        <dbReference type="EMBL" id="KAJ4718935.1"/>
    </source>
</evidence>
<sequence length="625" mass="69189">MAFWGVEVKPGKPFTHTADDVRGRLHISQATLGIGTAPEKSVVQCNVGNKSPVFLCSLFPEKNESCQLNLEFEEADEVVFSVIGPRSVHLTGYFLGTSGRHYNINDESESYGEDIADTETERSTGHTDEDGYEDSFINDSDPEVFPTSPVSDDRASEMEMLDRRKPKNAKGSHKRLRKKYQLSESDDDIDAQNQTLANGSASMEALDSDSEDMLPISSVCKVDTNSSENFEAKEKDVWKSGETNTAAETEVEKNAEKISCQNRNGESKDEGNCITMSEAKSNAVLNGEPKRSSLGDSVLPSVEISPESDAKPKKKRKVHSEKRKHLVNDGNDCSNVLQEDKALINDVEADKVVQNFPAQSEENQKTSNHIEGVNLSPDSLLPSTEVGSEKHAKPKKRKRKERAEEKDDTILEKDINALKAEVRHDSMGEDLPERIEQNEKQDNDKILDNDLNQSVAELQPEEKKKKKKKKKRTNDEKDMNMEKPILSKDIKNGSAMDTENSSAEGQLSQVSTLPNGLVIQELETGKPNGKVAASGKKISVCYTGRLKENGQVFVTNIGTSPLKFHLGRNEVIEGLNVGLEGMQVGEKRRLIVPPSMGYGSEGDDGKNIPPNSWLEYDVELVKVHR</sequence>
<dbReference type="Proteomes" id="UP001164539">
    <property type="component" value="Chromosome 5"/>
</dbReference>
<evidence type="ECO:0000313" key="2">
    <source>
        <dbReference type="Proteomes" id="UP001164539"/>
    </source>
</evidence>
<proteinExistence type="predicted"/>
<name>A0ACC1Y8L7_MELAZ</name>
<gene>
    <name evidence="1" type="ORF">OWV82_010566</name>
</gene>
<protein>
    <submittedName>
        <fullName evidence="1">Peptidylprolyl isomerase</fullName>
    </submittedName>
</protein>
<dbReference type="EMBL" id="CM051398">
    <property type="protein sequence ID" value="KAJ4718935.1"/>
    <property type="molecule type" value="Genomic_DNA"/>
</dbReference>